<dbReference type="KEGG" id="mfel:JPM2_6680"/>
<dbReference type="Proteomes" id="UP000464317">
    <property type="component" value="Chromosome"/>
</dbReference>
<organism evidence="1 2">
    <name type="scientific">Mycoplasmopsis felis</name>
    <dbReference type="NCBI Taxonomy" id="33923"/>
    <lineage>
        <taxon>Bacteria</taxon>
        <taxon>Bacillati</taxon>
        <taxon>Mycoplasmatota</taxon>
        <taxon>Mycoplasmoidales</taxon>
        <taxon>Metamycoplasmataceae</taxon>
        <taxon>Mycoplasmopsis</taxon>
    </lineage>
</organism>
<evidence type="ECO:0000313" key="1">
    <source>
        <dbReference type="EMBL" id="BBU47975.1"/>
    </source>
</evidence>
<evidence type="ECO:0000313" key="2">
    <source>
        <dbReference type="Proteomes" id="UP000464317"/>
    </source>
</evidence>
<sequence>MVGINLNFLEKNKINMTVYHKKDFLWYEDKFRRQNENINLSLIIHNLPKEKLFWLTQSSIFLNKIWTMFCNTYK</sequence>
<accession>A0A809RSQ6</accession>
<protein>
    <submittedName>
        <fullName evidence="1">Uncharacterized protein</fullName>
    </submittedName>
</protein>
<name>A0A809RSQ6_9BACT</name>
<dbReference type="EMBL" id="AP022325">
    <property type="protein sequence ID" value="BBU47975.1"/>
    <property type="molecule type" value="Genomic_DNA"/>
</dbReference>
<dbReference type="AlphaFoldDB" id="A0A809RSQ6"/>
<proteinExistence type="predicted"/>
<gene>
    <name evidence="1" type="ORF">JPM2_6680</name>
</gene>
<keyword evidence="2" id="KW-1185">Reference proteome</keyword>
<reference evidence="1 2" key="1">
    <citation type="submission" date="2020-01" db="EMBL/GenBank/DDBJ databases">
        <title>Complete genome sequence of Mycoplasma felis strain Myco-2.</title>
        <authorList>
            <person name="Kinoshita Y."/>
            <person name="Niwa H."/>
            <person name="Uchida-Fujii E."/>
            <person name="Nukada T."/>
        </authorList>
    </citation>
    <scope>NUCLEOTIDE SEQUENCE [LARGE SCALE GENOMIC DNA]</scope>
    <source>
        <strain evidence="1 2">Myco-2</strain>
    </source>
</reference>